<evidence type="ECO:0000313" key="1">
    <source>
        <dbReference type="EMBL" id="KAG9450153.1"/>
    </source>
</evidence>
<accession>A0AAV7ESC0</accession>
<dbReference type="AlphaFoldDB" id="A0AAV7ESC0"/>
<name>A0AAV7ESC0_ARIFI</name>
<reference evidence="1 2" key="1">
    <citation type="submission" date="2021-07" db="EMBL/GenBank/DDBJ databases">
        <title>The Aristolochia fimbriata genome: insights into angiosperm evolution, floral development and chemical biosynthesis.</title>
        <authorList>
            <person name="Jiao Y."/>
        </authorList>
    </citation>
    <scope>NUCLEOTIDE SEQUENCE [LARGE SCALE GENOMIC DNA]</scope>
    <source>
        <strain evidence="1">IBCAS-2021</strain>
        <tissue evidence="1">Leaf</tissue>
    </source>
</reference>
<sequence length="82" mass="9111">MSSARAMAKQGAVQKLITACSSFFLFGRKSALSSSKFVSWLKLMSPLQLVLRILLLPLLIRFDLSSVFRGIDLSSLFLKVCQ</sequence>
<evidence type="ECO:0000313" key="2">
    <source>
        <dbReference type="Proteomes" id="UP000825729"/>
    </source>
</evidence>
<dbReference type="Proteomes" id="UP000825729">
    <property type="component" value="Unassembled WGS sequence"/>
</dbReference>
<protein>
    <submittedName>
        <fullName evidence="1">Uncharacterized protein</fullName>
    </submittedName>
</protein>
<keyword evidence="2" id="KW-1185">Reference proteome</keyword>
<dbReference type="EMBL" id="JAINDJ010000004">
    <property type="protein sequence ID" value="KAG9450153.1"/>
    <property type="molecule type" value="Genomic_DNA"/>
</dbReference>
<comment type="caution">
    <text evidence="1">The sequence shown here is derived from an EMBL/GenBank/DDBJ whole genome shotgun (WGS) entry which is preliminary data.</text>
</comment>
<proteinExistence type="predicted"/>
<organism evidence="1 2">
    <name type="scientific">Aristolochia fimbriata</name>
    <name type="common">White veined hardy Dutchman's pipe vine</name>
    <dbReference type="NCBI Taxonomy" id="158543"/>
    <lineage>
        <taxon>Eukaryota</taxon>
        <taxon>Viridiplantae</taxon>
        <taxon>Streptophyta</taxon>
        <taxon>Embryophyta</taxon>
        <taxon>Tracheophyta</taxon>
        <taxon>Spermatophyta</taxon>
        <taxon>Magnoliopsida</taxon>
        <taxon>Magnoliidae</taxon>
        <taxon>Piperales</taxon>
        <taxon>Aristolochiaceae</taxon>
        <taxon>Aristolochia</taxon>
    </lineage>
</organism>
<gene>
    <name evidence="1" type="ORF">H6P81_010118</name>
</gene>